<dbReference type="InterPro" id="IPR029061">
    <property type="entry name" value="THDP-binding"/>
</dbReference>
<feature type="domain" description="Transketolase N-terminal" evidence="4">
    <location>
        <begin position="9"/>
        <end position="243"/>
    </location>
</feature>
<dbReference type="PANTHER" id="PTHR47514:SF1">
    <property type="entry name" value="TRANSKETOLASE N-TERMINAL SECTION-RELATED"/>
    <property type="match status" value="1"/>
</dbReference>
<gene>
    <name evidence="5" type="ORF">IAB77_01870</name>
</gene>
<reference evidence="5" key="1">
    <citation type="submission" date="2020-10" db="EMBL/GenBank/DDBJ databases">
        <authorList>
            <person name="Gilroy R."/>
        </authorList>
    </citation>
    <scope>NUCLEOTIDE SEQUENCE</scope>
    <source>
        <strain evidence="5">ChiBcolR7-354</strain>
    </source>
</reference>
<dbReference type="PANTHER" id="PTHR47514">
    <property type="entry name" value="TRANSKETOLASE N-TERMINAL SECTION-RELATED"/>
    <property type="match status" value="1"/>
</dbReference>
<evidence type="ECO:0000313" key="5">
    <source>
        <dbReference type="EMBL" id="HIQ77990.1"/>
    </source>
</evidence>
<dbReference type="Proteomes" id="UP000824262">
    <property type="component" value="Unassembled WGS sequence"/>
</dbReference>
<dbReference type="InterPro" id="IPR005474">
    <property type="entry name" value="Transketolase_N"/>
</dbReference>
<evidence type="ECO:0000256" key="2">
    <source>
        <dbReference type="ARBA" id="ARBA00007131"/>
    </source>
</evidence>
<evidence type="ECO:0000259" key="4">
    <source>
        <dbReference type="Pfam" id="PF00456"/>
    </source>
</evidence>
<evidence type="ECO:0000256" key="3">
    <source>
        <dbReference type="ARBA" id="ARBA00023052"/>
    </source>
</evidence>
<organism evidence="5 6">
    <name type="scientific">Candidatus Scatomorpha intestinavium</name>
    <dbReference type="NCBI Taxonomy" id="2840922"/>
    <lineage>
        <taxon>Bacteria</taxon>
        <taxon>Bacillati</taxon>
        <taxon>Bacillota</taxon>
        <taxon>Clostridia</taxon>
        <taxon>Eubacteriales</taxon>
        <taxon>Candidatus Scatomorpha</taxon>
    </lineage>
</organism>
<sequence length="272" mass="29323">MNDTNLDQVCREIRRLTLESIYSIGKGHVGGCMSIVEVLAVLYYRVMNVDPADPKMPGRDRLVVSKGHAGPAVYAALASRGYFPREELLTLNRTGTNLPSHCDMNKTPGIDMTTGSLGQGFSCAVGVAIGSELAGDGATVYTIIGDGESQEGQVWEAAMYAAHRGLSNLIAFTDCNRMQIDGMVDEVCSLGDLDAKWRAFGWYVQRVNGHDCNAIYEAIQNAKRREGQPSMILLDTIKGYGVQFAIDAGVGCHSMSVTKEQYEAAIGGLSGR</sequence>
<dbReference type="EMBL" id="DVGA01000024">
    <property type="protein sequence ID" value="HIQ77990.1"/>
    <property type="molecule type" value="Genomic_DNA"/>
</dbReference>
<proteinExistence type="inferred from homology"/>
<comment type="caution">
    <text evidence="5">The sequence shown here is derived from an EMBL/GenBank/DDBJ whole genome shotgun (WGS) entry which is preliminary data.</text>
</comment>
<keyword evidence="3" id="KW-0786">Thiamine pyrophosphate</keyword>
<dbReference type="SUPFAM" id="SSF52518">
    <property type="entry name" value="Thiamin diphosphate-binding fold (THDP-binding)"/>
    <property type="match status" value="1"/>
</dbReference>
<accession>A0A9D1CT41</accession>
<dbReference type="AlphaFoldDB" id="A0A9D1CT41"/>
<name>A0A9D1CT41_9FIRM</name>
<comment type="similarity">
    <text evidence="2">Belongs to the transketolase family.</text>
</comment>
<evidence type="ECO:0000256" key="1">
    <source>
        <dbReference type="ARBA" id="ARBA00001964"/>
    </source>
</evidence>
<protein>
    <submittedName>
        <fullName evidence="5">Transketolase</fullName>
    </submittedName>
</protein>
<dbReference type="Pfam" id="PF00456">
    <property type="entry name" value="Transketolase_N"/>
    <property type="match status" value="1"/>
</dbReference>
<comment type="cofactor">
    <cofactor evidence="1">
        <name>thiamine diphosphate</name>
        <dbReference type="ChEBI" id="CHEBI:58937"/>
    </cofactor>
</comment>
<reference evidence="5" key="2">
    <citation type="journal article" date="2021" name="PeerJ">
        <title>Extensive microbial diversity within the chicken gut microbiome revealed by metagenomics and culture.</title>
        <authorList>
            <person name="Gilroy R."/>
            <person name="Ravi A."/>
            <person name="Getino M."/>
            <person name="Pursley I."/>
            <person name="Horton D.L."/>
            <person name="Alikhan N.F."/>
            <person name="Baker D."/>
            <person name="Gharbi K."/>
            <person name="Hall N."/>
            <person name="Watson M."/>
            <person name="Adriaenssens E.M."/>
            <person name="Foster-Nyarko E."/>
            <person name="Jarju S."/>
            <person name="Secka A."/>
            <person name="Antonio M."/>
            <person name="Oren A."/>
            <person name="Chaudhuri R.R."/>
            <person name="La Ragione R."/>
            <person name="Hildebrand F."/>
            <person name="Pallen M.J."/>
        </authorList>
    </citation>
    <scope>NUCLEOTIDE SEQUENCE</scope>
    <source>
        <strain evidence="5">ChiBcolR7-354</strain>
    </source>
</reference>
<dbReference type="Gene3D" id="3.40.50.970">
    <property type="match status" value="1"/>
</dbReference>
<dbReference type="CDD" id="cd02012">
    <property type="entry name" value="TPP_TK"/>
    <property type="match status" value="1"/>
</dbReference>
<evidence type="ECO:0000313" key="6">
    <source>
        <dbReference type="Proteomes" id="UP000824262"/>
    </source>
</evidence>